<dbReference type="EMBL" id="JBJURJ010000003">
    <property type="protein sequence ID" value="MFM9327619.1"/>
    <property type="molecule type" value="Genomic_DNA"/>
</dbReference>
<organism evidence="1 2">
    <name type="scientific">Paenibacillus mesotrionivorans</name>
    <dbReference type="NCBI Taxonomy" id="3160968"/>
    <lineage>
        <taxon>Bacteria</taxon>
        <taxon>Bacillati</taxon>
        <taxon>Bacillota</taxon>
        <taxon>Bacilli</taxon>
        <taxon>Bacillales</taxon>
        <taxon>Paenibacillaceae</taxon>
        <taxon>Paenibacillus</taxon>
    </lineage>
</organism>
<protein>
    <submittedName>
        <fullName evidence="1">Adenosylcobinamide-phosphate synthase CbiB</fullName>
    </submittedName>
</protein>
<proteinExistence type="predicted"/>
<name>A0ACC7NSB2_9BACL</name>
<keyword evidence="2" id="KW-1185">Reference proteome</keyword>
<comment type="caution">
    <text evidence="1">The sequence shown here is derived from an EMBL/GenBank/DDBJ whole genome shotgun (WGS) entry which is preliminary data.</text>
</comment>
<gene>
    <name evidence="1" type="primary">cbiB</name>
    <name evidence="1" type="ORF">ACI1P1_04810</name>
</gene>
<reference evidence="1" key="1">
    <citation type="submission" date="2024-12" db="EMBL/GenBank/DDBJ databases">
        <authorList>
            <person name="Wu N."/>
        </authorList>
    </citation>
    <scope>NUCLEOTIDE SEQUENCE</scope>
    <source>
        <strain evidence="1">P15</strain>
    </source>
</reference>
<evidence type="ECO:0000313" key="1">
    <source>
        <dbReference type="EMBL" id="MFM9327619.1"/>
    </source>
</evidence>
<sequence>MLFYHPAEILWMVLAAMVVDWVIGDPPWPKHPVILMGQLIKWLEARLYPPGTEMAQARSPRRERLRGIILTVTTVVVSSGLMYALITALYMVHPWVGRVANVWFISTTIAFKGLKDAAMQVYRPLAEGNLAEARKWVGYIVGRDTAGLDEPEITRAAVETVAENTVDAAVSPLFFALLGGAPLAILYRATNTLDSMVGYRNERYRDFGWASARLDDLLNLLPARLTALLLVLAAWLTPGLSGKRSLRSVRSFAALHPSPNSGYPESAVAGAMGVQLGGRNVYGGTVSQRAVMGWALMPLRRSHIRSTVKLLYITGYFIAGGVLCAIAIQAGWK</sequence>
<dbReference type="Proteomes" id="UP001631969">
    <property type="component" value="Unassembled WGS sequence"/>
</dbReference>
<evidence type="ECO:0000313" key="2">
    <source>
        <dbReference type="Proteomes" id="UP001631969"/>
    </source>
</evidence>
<accession>A0ACC7NSB2</accession>